<keyword evidence="3 6" id="KW-0819">tRNA processing</keyword>
<keyword evidence="9" id="KW-1185">Reference proteome</keyword>
<keyword evidence="4 6" id="KW-0677">Repeat</keyword>
<dbReference type="OrthoDB" id="339900at2759"/>
<organism evidence="8 9">
    <name type="scientific">Cryphonectria parasitica (strain ATCC 38755 / EP155)</name>
    <dbReference type="NCBI Taxonomy" id="660469"/>
    <lineage>
        <taxon>Eukaryota</taxon>
        <taxon>Fungi</taxon>
        <taxon>Dikarya</taxon>
        <taxon>Ascomycota</taxon>
        <taxon>Pezizomycotina</taxon>
        <taxon>Sordariomycetes</taxon>
        <taxon>Sordariomycetidae</taxon>
        <taxon>Diaporthales</taxon>
        <taxon>Cryphonectriaceae</taxon>
        <taxon>Cryphonectria-Endothia species complex</taxon>
        <taxon>Cryphonectria</taxon>
    </lineage>
</organism>
<comment type="function">
    <text evidence="6">Required for the formation of N(7)-methylguanine at position 46 (m7G46) in tRNA. In the complex, it is required to stabilize and induce conformational changes of the catalytic subunit.</text>
</comment>
<comment type="subcellular location">
    <subcellularLocation>
        <location evidence="1 6">Nucleus</location>
    </subcellularLocation>
</comment>
<dbReference type="HAMAP" id="MF_03056">
    <property type="entry name" value="TRM82"/>
    <property type="match status" value="1"/>
</dbReference>
<proteinExistence type="inferred from homology"/>
<dbReference type="GO" id="GO:0005829">
    <property type="term" value="C:cytosol"/>
    <property type="evidence" value="ECO:0007669"/>
    <property type="project" value="TreeGrafter"/>
</dbReference>
<dbReference type="SUPFAM" id="SSF50978">
    <property type="entry name" value="WD40 repeat-like"/>
    <property type="match status" value="1"/>
</dbReference>
<dbReference type="InterPro" id="IPR015943">
    <property type="entry name" value="WD40/YVTN_repeat-like_dom_sf"/>
</dbReference>
<evidence type="ECO:0000256" key="7">
    <source>
        <dbReference type="SAM" id="MobiDB-lite"/>
    </source>
</evidence>
<comment type="similarity">
    <text evidence="6">Belongs to the WD repeat TRM82 family.</text>
</comment>
<feature type="region of interest" description="Disordered" evidence="7">
    <location>
        <begin position="202"/>
        <end position="233"/>
    </location>
</feature>
<evidence type="ECO:0000256" key="2">
    <source>
        <dbReference type="ARBA" id="ARBA00022574"/>
    </source>
</evidence>
<protein>
    <recommendedName>
        <fullName evidence="10">Transfer RNA methyltransferase 82</fullName>
    </recommendedName>
</protein>
<dbReference type="AlphaFoldDB" id="A0A9P4XWQ5"/>
<evidence type="ECO:0008006" key="10">
    <source>
        <dbReference type="Google" id="ProtNLM"/>
    </source>
</evidence>
<dbReference type="Gene3D" id="2.130.10.10">
    <property type="entry name" value="YVTN repeat-like/Quinoprotein amine dehydrogenase"/>
    <property type="match status" value="1"/>
</dbReference>
<keyword evidence="2 6" id="KW-0853">WD repeat</keyword>
<dbReference type="GeneID" id="63834842"/>
<feature type="region of interest" description="Disordered" evidence="7">
    <location>
        <begin position="82"/>
        <end position="131"/>
    </location>
</feature>
<dbReference type="PANTHER" id="PTHR16288:SF0">
    <property type="entry name" value="TRNA (GUANINE-N(7)-)-METHYLTRANSFERASE NON-CATALYTIC SUBUNIT WDR4"/>
    <property type="match status" value="1"/>
</dbReference>
<dbReference type="PANTHER" id="PTHR16288">
    <property type="entry name" value="WD40 REPEAT PROTEIN 4"/>
    <property type="match status" value="1"/>
</dbReference>
<evidence type="ECO:0000256" key="3">
    <source>
        <dbReference type="ARBA" id="ARBA00022694"/>
    </source>
</evidence>
<dbReference type="Proteomes" id="UP000803844">
    <property type="component" value="Unassembled WGS sequence"/>
</dbReference>
<reference evidence="8" key="1">
    <citation type="journal article" date="2020" name="Phytopathology">
        <title>Genome sequence of the chestnut blight fungus Cryphonectria parasitica EP155: A fundamental resource for an archetypical invasive plant pathogen.</title>
        <authorList>
            <person name="Crouch J.A."/>
            <person name="Dawe A."/>
            <person name="Aerts A."/>
            <person name="Barry K."/>
            <person name="Churchill A.C.L."/>
            <person name="Grimwood J."/>
            <person name="Hillman B."/>
            <person name="Milgroom M.G."/>
            <person name="Pangilinan J."/>
            <person name="Smith M."/>
            <person name="Salamov A."/>
            <person name="Schmutz J."/>
            <person name="Yadav J."/>
            <person name="Grigoriev I.V."/>
            <person name="Nuss D."/>
        </authorList>
    </citation>
    <scope>NUCLEOTIDE SEQUENCE</scope>
    <source>
        <strain evidence="8">EP155</strain>
    </source>
</reference>
<comment type="caution">
    <text evidence="8">The sequence shown here is derived from an EMBL/GenBank/DDBJ whole genome shotgun (WGS) entry which is preliminary data.</text>
</comment>
<dbReference type="RefSeq" id="XP_040773397.1">
    <property type="nucleotide sequence ID" value="XM_040917713.1"/>
</dbReference>
<dbReference type="GO" id="GO:0005634">
    <property type="term" value="C:nucleus"/>
    <property type="evidence" value="ECO:0007669"/>
    <property type="project" value="UniProtKB-SubCell"/>
</dbReference>
<evidence type="ECO:0000313" key="9">
    <source>
        <dbReference type="Proteomes" id="UP000803844"/>
    </source>
</evidence>
<dbReference type="InterPro" id="IPR036322">
    <property type="entry name" value="WD40_repeat_dom_sf"/>
</dbReference>
<dbReference type="GO" id="GO:0043527">
    <property type="term" value="C:tRNA methyltransferase complex"/>
    <property type="evidence" value="ECO:0007669"/>
    <property type="project" value="TreeGrafter"/>
</dbReference>
<name>A0A9P4XWQ5_CRYP1</name>
<dbReference type="GO" id="GO:0106004">
    <property type="term" value="P:tRNA (guanine-N7)-methylation"/>
    <property type="evidence" value="ECO:0007669"/>
    <property type="project" value="UniProtKB-UniRule"/>
</dbReference>
<comment type="pathway">
    <text evidence="6">tRNA modification; N(7)-methylguanine-tRNA biosynthesis.</text>
</comment>
<evidence type="ECO:0000256" key="5">
    <source>
        <dbReference type="ARBA" id="ARBA00023242"/>
    </source>
</evidence>
<sequence length="531" mass="57496">MVKFPFHGVQVGDGVLFATRAGNIHSFNIADGSHISCWKYPVDPKEQKSKLVIDVSETSTPTLSQDDQGPPAKRVKLDGGDAVAEVTGGNGSSAGVPPSSEALGEDTPKKGKKNKKNLARPGPLTQPSDRPMVILMTSAKDGSYLVAVTSDKSVWVFEHDGQGELKQLSRRRMPKRPCSIVLTPDNKDILAADKFGDVYSVPLIPSEQPPQPTTEGASPAASSPPPPTRNAYTPQASELTVHTKRNRQALLDQVISKTNPKAHRGTPRRVDESFERHLLLGHVSLLTAVTLGFDAQGRRYIITADRDEHIRVSRGTREQAHVIEAFCLGHEEFVNRLCVPEGMGDLLVSGGGDPDLFVWRWRDGAALARADLLGAVKNTTPEATKVAVTALCSWRPSPTEAWTRVVVICERVPVLFIYTLQSSASLEFSAAVRLPGNPLDVGVVSGKELVVTVDRDQKDANQDALEKSILGVKYTDGEYVVSDDLIKELPDLGAEDQDISSEELQSLLYSAETLRKLETGDAEKEAGGYGE</sequence>
<evidence type="ECO:0000313" key="8">
    <source>
        <dbReference type="EMBL" id="KAF3762418.1"/>
    </source>
</evidence>
<evidence type="ECO:0000256" key="4">
    <source>
        <dbReference type="ARBA" id="ARBA00022737"/>
    </source>
</evidence>
<dbReference type="EMBL" id="MU032350">
    <property type="protein sequence ID" value="KAF3762418.1"/>
    <property type="molecule type" value="Genomic_DNA"/>
</dbReference>
<evidence type="ECO:0000256" key="1">
    <source>
        <dbReference type="ARBA" id="ARBA00004123"/>
    </source>
</evidence>
<accession>A0A9P4XWQ5</accession>
<keyword evidence="5 6" id="KW-0539">Nucleus</keyword>
<dbReference type="InterPro" id="IPR028884">
    <property type="entry name" value="Trm82"/>
</dbReference>
<evidence type="ECO:0000256" key="6">
    <source>
        <dbReference type="HAMAP-Rule" id="MF_03056"/>
    </source>
</evidence>
<gene>
    <name evidence="8" type="ORF">M406DRAFT_265134</name>
</gene>